<feature type="domain" description="CENP-V/GFA" evidence="5">
    <location>
        <begin position="3"/>
        <end position="120"/>
    </location>
</feature>
<reference evidence="6 7" key="1">
    <citation type="submission" date="2022-01" db="EMBL/GenBank/DDBJ databases">
        <title>Maritalea mediterranea sp. nov., isolated from marine plastic residues from the Malva-rosa beach (Valencia, Spain).</title>
        <authorList>
            <person name="Vidal-Verdu A."/>
            <person name="Molina-Menor E."/>
            <person name="Pascual J."/>
            <person name="Pereto J."/>
            <person name="Porcar M."/>
        </authorList>
    </citation>
    <scope>NUCLEOTIDE SEQUENCE [LARGE SCALE GENOMIC DNA]</scope>
    <source>
        <strain evidence="6 7">P4.10X</strain>
    </source>
</reference>
<evidence type="ECO:0000259" key="5">
    <source>
        <dbReference type="PROSITE" id="PS51891"/>
    </source>
</evidence>
<evidence type="ECO:0000256" key="1">
    <source>
        <dbReference type="ARBA" id="ARBA00005495"/>
    </source>
</evidence>
<dbReference type="Proteomes" id="UP001201217">
    <property type="component" value="Unassembled WGS sequence"/>
</dbReference>
<evidence type="ECO:0000313" key="6">
    <source>
        <dbReference type="EMBL" id="MCF4098782.1"/>
    </source>
</evidence>
<evidence type="ECO:0000313" key="7">
    <source>
        <dbReference type="Proteomes" id="UP001201217"/>
    </source>
</evidence>
<proteinExistence type="inferred from homology"/>
<organism evidence="6 7">
    <name type="scientific">Maritalea mediterranea</name>
    <dbReference type="NCBI Taxonomy" id="2909667"/>
    <lineage>
        <taxon>Bacteria</taxon>
        <taxon>Pseudomonadati</taxon>
        <taxon>Pseudomonadota</taxon>
        <taxon>Alphaproteobacteria</taxon>
        <taxon>Hyphomicrobiales</taxon>
        <taxon>Devosiaceae</taxon>
        <taxon>Maritalea</taxon>
    </lineage>
</organism>
<dbReference type="InterPro" id="IPR011057">
    <property type="entry name" value="Mss4-like_sf"/>
</dbReference>
<evidence type="ECO:0000256" key="3">
    <source>
        <dbReference type="ARBA" id="ARBA00022833"/>
    </source>
</evidence>
<dbReference type="Pfam" id="PF04828">
    <property type="entry name" value="GFA"/>
    <property type="match status" value="1"/>
</dbReference>
<comment type="caution">
    <text evidence="6">The sequence shown here is derived from an EMBL/GenBank/DDBJ whole genome shotgun (WGS) entry which is preliminary data.</text>
</comment>
<sequence length="133" mass="14983">MQQKGQCHCGQVTFTVTGEPLRMASCHCGACRRLSGTGHMSQAFYKKDQVDIRGETKTYRSAADSGEMRTRHFCPNCGSRLFAEHDKRPDTVGIAVGTFDNSDWFKPQVALYTAERPAWDYMDPDLKKADHMT</sequence>
<keyword evidence="2" id="KW-0479">Metal-binding</keyword>
<protein>
    <submittedName>
        <fullName evidence="6">GFA family protein</fullName>
    </submittedName>
</protein>
<dbReference type="PANTHER" id="PTHR33337:SF40">
    <property type="entry name" value="CENP-V_GFA DOMAIN-CONTAINING PROTEIN-RELATED"/>
    <property type="match status" value="1"/>
</dbReference>
<accession>A0ABS9E9A4</accession>
<dbReference type="Gene3D" id="3.90.1590.10">
    <property type="entry name" value="glutathione-dependent formaldehyde- activating enzyme (gfa)"/>
    <property type="match status" value="1"/>
</dbReference>
<evidence type="ECO:0000256" key="2">
    <source>
        <dbReference type="ARBA" id="ARBA00022723"/>
    </source>
</evidence>
<name>A0ABS9E9A4_9HYPH</name>
<dbReference type="EMBL" id="JAKGTI010000002">
    <property type="protein sequence ID" value="MCF4098782.1"/>
    <property type="molecule type" value="Genomic_DNA"/>
</dbReference>
<dbReference type="SUPFAM" id="SSF51316">
    <property type="entry name" value="Mss4-like"/>
    <property type="match status" value="1"/>
</dbReference>
<gene>
    <name evidence="6" type="ORF">L1I42_09825</name>
</gene>
<dbReference type="RefSeq" id="WP_236114354.1">
    <property type="nucleotide sequence ID" value="NZ_JAKGTI010000002.1"/>
</dbReference>
<dbReference type="PANTHER" id="PTHR33337">
    <property type="entry name" value="GFA DOMAIN-CONTAINING PROTEIN"/>
    <property type="match status" value="1"/>
</dbReference>
<comment type="similarity">
    <text evidence="1">Belongs to the Gfa family.</text>
</comment>
<dbReference type="InterPro" id="IPR006913">
    <property type="entry name" value="CENP-V/GFA"/>
</dbReference>
<evidence type="ECO:0000256" key="4">
    <source>
        <dbReference type="ARBA" id="ARBA00023239"/>
    </source>
</evidence>
<dbReference type="PROSITE" id="PS51891">
    <property type="entry name" value="CENP_V_GFA"/>
    <property type="match status" value="1"/>
</dbReference>
<keyword evidence="3" id="KW-0862">Zinc</keyword>
<keyword evidence="7" id="KW-1185">Reference proteome</keyword>
<keyword evidence="4" id="KW-0456">Lyase</keyword>